<dbReference type="STRING" id="419481.SAMN05216233_102359"/>
<sequence>MIFYLERLAYRLTAHWIFFWMVLIPPLVYVGYMALTPSVYTLSSSFAVPQDAPVAQTGSPTGVAPLAPLLSSPSRWESFVKSNFNSQRIMGYPRGYGLPISPKKTNTIYNEALTNLTLRVEDNNLRTIYTGSDKELGSHLVFYYSTTLHQRIQEGYKRQGAHIKAPVIDVPRMDPLAPATRLAWSSDRALPTLLWLFAGLAAFVFVHILLDTMDSSYKSEKQIAEDTRLPILGRLPNLNAIPVGKDTPQHHDL</sequence>
<keyword evidence="1" id="KW-1133">Transmembrane helix</keyword>
<dbReference type="EMBL" id="FMUX01000002">
    <property type="protein sequence ID" value="SCX97020.1"/>
    <property type="molecule type" value="Genomic_DNA"/>
</dbReference>
<keyword evidence="1" id="KW-0472">Membrane</keyword>
<dbReference type="AlphaFoldDB" id="A0A1G5C3Y6"/>
<feature type="transmembrane region" description="Helical" evidence="1">
    <location>
        <begin position="192"/>
        <end position="210"/>
    </location>
</feature>
<evidence type="ECO:0000313" key="2">
    <source>
        <dbReference type="EMBL" id="SCX97020.1"/>
    </source>
</evidence>
<evidence type="ECO:0000313" key="3">
    <source>
        <dbReference type="Proteomes" id="UP000198870"/>
    </source>
</evidence>
<proteinExistence type="predicted"/>
<dbReference type="Proteomes" id="UP000198870">
    <property type="component" value="Unassembled WGS sequence"/>
</dbReference>
<gene>
    <name evidence="2" type="ORF">SAMN05216233_102359</name>
</gene>
<evidence type="ECO:0000256" key="1">
    <source>
        <dbReference type="SAM" id="Phobius"/>
    </source>
</evidence>
<organism evidence="2 3">
    <name type="scientific">Desulfoluna spongiiphila</name>
    <dbReference type="NCBI Taxonomy" id="419481"/>
    <lineage>
        <taxon>Bacteria</taxon>
        <taxon>Pseudomonadati</taxon>
        <taxon>Thermodesulfobacteriota</taxon>
        <taxon>Desulfobacteria</taxon>
        <taxon>Desulfobacterales</taxon>
        <taxon>Desulfolunaceae</taxon>
        <taxon>Desulfoluna</taxon>
    </lineage>
</organism>
<feature type="transmembrane region" description="Helical" evidence="1">
    <location>
        <begin position="12"/>
        <end position="35"/>
    </location>
</feature>
<keyword evidence="3" id="KW-1185">Reference proteome</keyword>
<dbReference type="OrthoDB" id="5766736at2"/>
<name>A0A1G5C3Y6_9BACT</name>
<accession>A0A1G5C3Y6</accession>
<dbReference type="RefSeq" id="WP_092208850.1">
    <property type="nucleotide sequence ID" value="NZ_FMUX01000002.1"/>
</dbReference>
<protein>
    <recommendedName>
        <fullName evidence="4">Capsular polysaccharide biosynthesis protein</fullName>
    </recommendedName>
</protein>
<keyword evidence="1" id="KW-0812">Transmembrane</keyword>
<evidence type="ECO:0008006" key="4">
    <source>
        <dbReference type="Google" id="ProtNLM"/>
    </source>
</evidence>
<reference evidence="2 3" key="1">
    <citation type="submission" date="2016-10" db="EMBL/GenBank/DDBJ databases">
        <authorList>
            <person name="de Groot N.N."/>
        </authorList>
    </citation>
    <scope>NUCLEOTIDE SEQUENCE [LARGE SCALE GENOMIC DNA]</scope>
    <source>
        <strain evidence="2 3">AA1</strain>
    </source>
</reference>